<keyword evidence="2" id="KW-1185">Reference proteome</keyword>
<dbReference type="Proteomes" id="UP000298030">
    <property type="component" value="Unassembled WGS sequence"/>
</dbReference>
<accession>A0A4Y7SG43</accession>
<gene>
    <name evidence="1" type="ORF">FA13DRAFT_1837063</name>
</gene>
<organism evidence="1 2">
    <name type="scientific">Coprinellus micaceus</name>
    <name type="common">Glistening ink-cap mushroom</name>
    <name type="synonym">Coprinus micaceus</name>
    <dbReference type="NCBI Taxonomy" id="71717"/>
    <lineage>
        <taxon>Eukaryota</taxon>
        <taxon>Fungi</taxon>
        <taxon>Dikarya</taxon>
        <taxon>Basidiomycota</taxon>
        <taxon>Agaricomycotina</taxon>
        <taxon>Agaricomycetes</taxon>
        <taxon>Agaricomycetidae</taxon>
        <taxon>Agaricales</taxon>
        <taxon>Agaricineae</taxon>
        <taxon>Psathyrellaceae</taxon>
        <taxon>Coprinellus</taxon>
    </lineage>
</organism>
<reference evidence="1 2" key="1">
    <citation type="journal article" date="2019" name="Nat. Ecol. Evol.">
        <title>Megaphylogeny resolves global patterns of mushroom evolution.</title>
        <authorList>
            <person name="Varga T."/>
            <person name="Krizsan K."/>
            <person name="Foldi C."/>
            <person name="Dima B."/>
            <person name="Sanchez-Garcia M."/>
            <person name="Sanchez-Ramirez S."/>
            <person name="Szollosi G.J."/>
            <person name="Szarkandi J.G."/>
            <person name="Papp V."/>
            <person name="Albert L."/>
            <person name="Andreopoulos W."/>
            <person name="Angelini C."/>
            <person name="Antonin V."/>
            <person name="Barry K.W."/>
            <person name="Bougher N.L."/>
            <person name="Buchanan P."/>
            <person name="Buyck B."/>
            <person name="Bense V."/>
            <person name="Catcheside P."/>
            <person name="Chovatia M."/>
            <person name="Cooper J."/>
            <person name="Damon W."/>
            <person name="Desjardin D."/>
            <person name="Finy P."/>
            <person name="Geml J."/>
            <person name="Haridas S."/>
            <person name="Hughes K."/>
            <person name="Justo A."/>
            <person name="Karasinski D."/>
            <person name="Kautmanova I."/>
            <person name="Kiss B."/>
            <person name="Kocsube S."/>
            <person name="Kotiranta H."/>
            <person name="LaButti K.M."/>
            <person name="Lechner B.E."/>
            <person name="Liimatainen K."/>
            <person name="Lipzen A."/>
            <person name="Lukacs Z."/>
            <person name="Mihaltcheva S."/>
            <person name="Morgado L.N."/>
            <person name="Niskanen T."/>
            <person name="Noordeloos M.E."/>
            <person name="Ohm R.A."/>
            <person name="Ortiz-Santana B."/>
            <person name="Ovrebo C."/>
            <person name="Racz N."/>
            <person name="Riley R."/>
            <person name="Savchenko A."/>
            <person name="Shiryaev A."/>
            <person name="Soop K."/>
            <person name="Spirin V."/>
            <person name="Szebenyi C."/>
            <person name="Tomsovsky M."/>
            <person name="Tulloss R.E."/>
            <person name="Uehling J."/>
            <person name="Grigoriev I.V."/>
            <person name="Vagvolgyi C."/>
            <person name="Papp T."/>
            <person name="Martin F.M."/>
            <person name="Miettinen O."/>
            <person name="Hibbett D.S."/>
            <person name="Nagy L.G."/>
        </authorList>
    </citation>
    <scope>NUCLEOTIDE SEQUENCE [LARGE SCALE GENOMIC DNA]</scope>
    <source>
        <strain evidence="1 2">FP101781</strain>
    </source>
</reference>
<dbReference type="AlphaFoldDB" id="A0A4Y7SG43"/>
<protein>
    <submittedName>
        <fullName evidence="1">Uncharacterized protein</fullName>
    </submittedName>
</protein>
<evidence type="ECO:0000313" key="2">
    <source>
        <dbReference type="Proteomes" id="UP000298030"/>
    </source>
</evidence>
<sequence>MMSTPPPSNPGLPPTEPKFPLHDPAVAYAVDIAVARMICYLYLRESNIGKNYNLTRRTAPGFVYDGDDAISPNTYLWALLLLEQYRKRYPHNDGPLRDSELEIVFVAAMYISLAHLTENTPTLRSFADWSGIVPTVGGEGPNKNEMIDKCPYHDANMRREPSLPQCDWYSKCTAGEKCRRGGCKRQRVCKEGIQEMISTLLYILDWDTYFKLEQLEAFGLALFEQFNEPAIRAHFMKSVKAKLTWHQGRIATDTDSNNVLGLCQELPDRWMDGWMEWEEDNRLGGINNKISGTGDREIVLQTNEVQTRDSVSKRASLGAWEPQGGISGRPEARKGVDIHIRAEAVH</sequence>
<evidence type="ECO:0000313" key="1">
    <source>
        <dbReference type="EMBL" id="TEB20505.1"/>
    </source>
</evidence>
<comment type="caution">
    <text evidence="1">The sequence shown here is derived from an EMBL/GenBank/DDBJ whole genome shotgun (WGS) entry which is preliminary data.</text>
</comment>
<name>A0A4Y7SG43_COPMI</name>
<dbReference type="EMBL" id="QPFP01000137">
    <property type="protein sequence ID" value="TEB20505.1"/>
    <property type="molecule type" value="Genomic_DNA"/>
</dbReference>
<proteinExistence type="predicted"/>